<evidence type="ECO:0000313" key="4">
    <source>
        <dbReference type="Proteomes" id="UP000246018"/>
    </source>
</evidence>
<dbReference type="Pfam" id="PF11268">
    <property type="entry name" value="DUF3071"/>
    <property type="match status" value="1"/>
</dbReference>
<evidence type="ECO:0000259" key="2">
    <source>
        <dbReference type="Pfam" id="PF11268"/>
    </source>
</evidence>
<dbReference type="Proteomes" id="UP000246018">
    <property type="component" value="Unassembled WGS sequence"/>
</dbReference>
<feature type="region of interest" description="Disordered" evidence="1">
    <location>
        <begin position="1"/>
        <end position="69"/>
    </location>
</feature>
<evidence type="ECO:0000313" key="3">
    <source>
        <dbReference type="EMBL" id="PVG83703.1"/>
    </source>
</evidence>
<feature type="compositionally biased region" description="Basic and acidic residues" evidence="1">
    <location>
        <begin position="37"/>
        <end position="48"/>
    </location>
</feature>
<feature type="domain" description="DUF3071" evidence="2">
    <location>
        <begin position="71"/>
        <end position="239"/>
    </location>
</feature>
<proteinExistence type="predicted"/>
<protein>
    <recommendedName>
        <fullName evidence="2">DUF3071 domain-containing protein</fullName>
    </recommendedName>
</protein>
<dbReference type="NCBIfam" id="NF040712">
    <property type="entry name" value="SepH"/>
    <property type="match status" value="1"/>
</dbReference>
<dbReference type="InterPro" id="IPR021421">
    <property type="entry name" value="DUF3071"/>
</dbReference>
<reference evidence="3 4" key="1">
    <citation type="submission" date="2018-04" db="EMBL/GenBank/DDBJ databases">
        <title>Genome of Nocardioides gansuensis WSJ-1.</title>
        <authorList>
            <person name="Wu S."/>
            <person name="Wang G."/>
        </authorList>
    </citation>
    <scope>NUCLEOTIDE SEQUENCE [LARGE SCALE GENOMIC DNA]</scope>
    <source>
        <strain evidence="3 4">WSJ-1</strain>
    </source>
</reference>
<feature type="compositionally biased region" description="Low complexity" evidence="1">
    <location>
        <begin position="56"/>
        <end position="68"/>
    </location>
</feature>
<dbReference type="EMBL" id="QDGZ01000002">
    <property type="protein sequence ID" value="PVG83703.1"/>
    <property type="molecule type" value="Genomic_DNA"/>
</dbReference>
<evidence type="ECO:0000256" key="1">
    <source>
        <dbReference type="SAM" id="MobiDB-lite"/>
    </source>
</evidence>
<feature type="compositionally biased region" description="Basic and acidic residues" evidence="1">
    <location>
        <begin position="266"/>
        <end position="275"/>
    </location>
</feature>
<keyword evidence="4" id="KW-1185">Reference proteome</keyword>
<dbReference type="InterPro" id="IPR047682">
    <property type="entry name" value="SepH-like"/>
</dbReference>
<feature type="compositionally biased region" description="Basic and acidic residues" evidence="1">
    <location>
        <begin position="342"/>
        <end position="354"/>
    </location>
</feature>
<feature type="region of interest" description="Disordered" evidence="1">
    <location>
        <begin position="259"/>
        <end position="389"/>
    </location>
</feature>
<name>A0A2T8FDC7_9ACTN</name>
<comment type="caution">
    <text evidence="3">The sequence shown here is derived from an EMBL/GenBank/DDBJ whole genome shotgun (WGS) entry which is preliminary data.</text>
</comment>
<accession>A0A2T8FDC7</accession>
<sequence length="389" mass="41937">MTPASTSAPKMSRRLRTATSAPVTAKTKMPRRSRATRKGEGSGGTERHAIRRHAAHVAAPASPAGVGSSDMAHLTLAGRSKDGKRLLLVDDRGTEHTLDIDAPLKAAVRGETTRLGQLEIQMESALRPRDIQARIRAGESPESVAQAAQTTVDRIMVYAGPVMDERAHVAQRAQTSSVRRKSGDTGARTLGQAVAAQLRAVNVDPDSVEWDAWRREDGRWTLSGAFTAGKRKGSATFSYDVRGNFVTLEDDDARWLVGDQPTRVEGPSRDDLEQARRRRLSAVPGDDADELPLGEDAIELVSPEPPRPEEPSAAETTLDLSETAGLGAEQPVEAFLDDDEPEAPREERAGEARASEPPARRPARKTRGRASVPSWDEIMFGGPGESGRS</sequence>
<organism evidence="3 4">
    <name type="scientific">Nocardioides gansuensis</name>
    <dbReference type="NCBI Taxonomy" id="2138300"/>
    <lineage>
        <taxon>Bacteria</taxon>
        <taxon>Bacillati</taxon>
        <taxon>Actinomycetota</taxon>
        <taxon>Actinomycetes</taxon>
        <taxon>Propionibacteriales</taxon>
        <taxon>Nocardioidaceae</taxon>
        <taxon>Nocardioides</taxon>
    </lineage>
</organism>
<dbReference type="AlphaFoldDB" id="A0A2T8FDC7"/>
<feature type="compositionally biased region" description="Acidic residues" evidence="1">
    <location>
        <begin position="286"/>
        <end position="298"/>
    </location>
</feature>
<gene>
    <name evidence="3" type="ORF">DDE18_05110</name>
</gene>